<feature type="region of interest" description="Disordered" evidence="1">
    <location>
        <begin position="67"/>
        <end position="86"/>
    </location>
</feature>
<sequence>KKTIKRFGNTVKIFYQRSEDIKLHGCNLDLVFWGFSLKRRSLTLSPRLECSGTIIAHLSLELLGSRDPTTSTSQVARTTGAGHHTW</sequence>
<protein>
    <submittedName>
        <fullName evidence="2">Uncharacterized protein</fullName>
    </submittedName>
</protein>
<evidence type="ECO:0000313" key="3">
    <source>
        <dbReference type="Proteomes" id="UP000694416"/>
    </source>
</evidence>
<evidence type="ECO:0000313" key="2">
    <source>
        <dbReference type="Ensembl" id="ENSPTEP00000043852.1"/>
    </source>
</evidence>
<keyword evidence="3" id="KW-1185">Reference proteome</keyword>
<dbReference type="PANTHER" id="PTHR12138:SF154">
    <property type="entry name" value="PROTEIN-SERINE_THREONINE PHOSPHATASE"/>
    <property type="match status" value="1"/>
</dbReference>
<name>A0A8C9JDL1_9PRIM</name>
<accession>A0A8C9JDL1</accession>
<reference evidence="2" key="2">
    <citation type="submission" date="2025-09" db="UniProtKB">
        <authorList>
            <consortium name="Ensembl"/>
        </authorList>
    </citation>
    <scope>IDENTIFICATION</scope>
</reference>
<proteinExistence type="predicted"/>
<reference evidence="2" key="1">
    <citation type="submission" date="2025-08" db="UniProtKB">
        <authorList>
            <consortium name="Ensembl"/>
        </authorList>
    </citation>
    <scope>IDENTIFICATION</scope>
</reference>
<feature type="compositionally biased region" description="Polar residues" evidence="1">
    <location>
        <begin position="67"/>
        <end position="77"/>
    </location>
</feature>
<dbReference type="Ensembl" id="ENSPTET00000058322.1">
    <property type="protein sequence ID" value="ENSPTEP00000043852.1"/>
    <property type="gene ID" value="ENSPTEG00000039852.1"/>
</dbReference>
<evidence type="ECO:0000256" key="1">
    <source>
        <dbReference type="SAM" id="MobiDB-lite"/>
    </source>
</evidence>
<dbReference type="Proteomes" id="UP000694416">
    <property type="component" value="Unplaced"/>
</dbReference>
<organism evidence="2 3">
    <name type="scientific">Piliocolobus tephrosceles</name>
    <name type="common">Ugandan red Colobus</name>
    <dbReference type="NCBI Taxonomy" id="591936"/>
    <lineage>
        <taxon>Eukaryota</taxon>
        <taxon>Metazoa</taxon>
        <taxon>Chordata</taxon>
        <taxon>Craniata</taxon>
        <taxon>Vertebrata</taxon>
        <taxon>Euteleostomi</taxon>
        <taxon>Mammalia</taxon>
        <taxon>Eutheria</taxon>
        <taxon>Euarchontoglires</taxon>
        <taxon>Primates</taxon>
        <taxon>Haplorrhini</taxon>
        <taxon>Catarrhini</taxon>
        <taxon>Cercopithecidae</taxon>
        <taxon>Colobinae</taxon>
        <taxon>Piliocolobus</taxon>
    </lineage>
</organism>
<dbReference type="PANTHER" id="PTHR12138">
    <property type="entry name" value="PRIMATE-EXPANDED PROTEIN FAMILY"/>
    <property type="match status" value="1"/>
</dbReference>
<dbReference type="AlphaFoldDB" id="A0A8C9JDL1"/>